<gene>
    <name evidence="2" type="ORF">SVIM_LOCUS189506</name>
</gene>
<dbReference type="EMBL" id="CAADRP010001180">
    <property type="protein sequence ID" value="VFU36816.1"/>
    <property type="molecule type" value="Genomic_DNA"/>
</dbReference>
<sequence length="76" mass="8325">MMRSNNSFQAAESSTPTKEKIVTEANHPNPNPELTEGRASSSETKPLVMYFWNGGNRSLNRGMCSLNKPVVAMQPG</sequence>
<dbReference type="AlphaFoldDB" id="A0A6N2LMV3"/>
<feature type="region of interest" description="Disordered" evidence="1">
    <location>
        <begin position="1"/>
        <end position="44"/>
    </location>
</feature>
<protein>
    <submittedName>
        <fullName evidence="2">Uncharacterized protein</fullName>
    </submittedName>
</protein>
<organism evidence="2">
    <name type="scientific">Salix viminalis</name>
    <name type="common">Common osier</name>
    <name type="synonym">Basket willow</name>
    <dbReference type="NCBI Taxonomy" id="40686"/>
    <lineage>
        <taxon>Eukaryota</taxon>
        <taxon>Viridiplantae</taxon>
        <taxon>Streptophyta</taxon>
        <taxon>Embryophyta</taxon>
        <taxon>Tracheophyta</taxon>
        <taxon>Spermatophyta</taxon>
        <taxon>Magnoliopsida</taxon>
        <taxon>eudicotyledons</taxon>
        <taxon>Gunneridae</taxon>
        <taxon>Pentapetalae</taxon>
        <taxon>rosids</taxon>
        <taxon>fabids</taxon>
        <taxon>Malpighiales</taxon>
        <taxon>Salicaceae</taxon>
        <taxon>Saliceae</taxon>
        <taxon>Salix</taxon>
    </lineage>
</organism>
<reference evidence="2" key="1">
    <citation type="submission" date="2019-03" db="EMBL/GenBank/DDBJ databases">
        <authorList>
            <person name="Mank J."/>
            <person name="Almeida P."/>
        </authorList>
    </citation>
    <scope>NUCLEOTIDE SEQUENCE</scope>
    <source>
        <strain evidence="2">78183</strain>
    </source>
</reference>
<evidence type="ECO:0000313" key="2">
    <source>
        <dbReference type="EMBL" id="VFU36816.1"/>
    </source>
</evidence>
<accession>A0A6N2LMV3</accession>
<evidence type="ECO:0000256" key="1">
    <source>
        <dbReference type="SAM" id="MobiDB-lite"/>
    </source>
</evidence>
<feature type="compositionally biased region" description="Polar residues" evidence="1">
    <location>
        <begin position="1"/>
        <end position="16"/>
    </location>
</feature>
<proteinExistence type="predicted"/>
<name>A0A6N2LMV3_SALVM</name>